<dbReference type="SUPFAM" id="SSF56091">
    <property type="entry name" value="DNA ligase/mRNA capping enzyme, catalytic domain"/>
    <property type="match status" value="1"/>
</dbReference>
<name>A0A0F9HER8_9ZZZZ</name>
<organism evidence="2">
    <name type="scientific">marine sediment metagenome</name>
    <dbReference type="NCBI Taxonomy" id="412755"/>
    <lineage>
        <taxon>unclassified sequences</taxon>
        <taxon>metagenomes</taxon>
        <taxon>ecological metagenomes</taxon>
    </lineage>
</organism>
<dbReference type="InterPro" id="IPR021122">
    <property type="entry name" value="RNA_ligase_dom_REL/Rnl2"/>
</dbReference>
<dbReference type="Gene3D" id="3.30.470.30">
    <property type="entry name" value="DNA ligase/mRNA capping enzyme"/>
    <property type="match status" value="1"/>
</dbReference>
<sequence length="203" mass="23090">MIEYRKIETVFERDKVTHKVKPGVFKNATHALLKRWHWTEKIDGTNIRIGWEDGKVRIGGRTENAQIPLGIINFIQDLHLEDALKVMFQAANVVIFGEGYGAGIQRGASYSATKRFVAFDVLVADKWWLRWDDVVDVCTKLGLESVPSLGYYDLKWATDLVRVGFLSYLATTANAEGLVGRPEETLFDARGDRLIIKLKTRDF</sequence>
<dbReference type="AlphaFoldDB" id="A0A0F9HER8"/>
<reference evidence="2" key="1">
    <citation type="journal article" date="2015" name="Nature">
        <title>Complex archaea that bridge the gap between prokaryotes and eukaryotes.</title>
        <authorList>
            <person name="Spang A."/>
            <person name="Saw J.H."/>
            <person name="Jorgensen S.L."/>
            <person name="Zaremba-Niedzwiedzka K."/>
            <person name="Martijn J."/>
            <person name="Lind A.E."/>
            <person name="van Eijk R."/>
            <person name="Schleper C."/>
            <person name="Guy L."/>
            <person name="Ettema T.J."/>
        </authorList>
    </citation>
    <scope>NUCLEOTIDE SEQUENCE</scope>
</reference>
<comment type="caution">
    <text evidence="2">The sequence shown here is derived from an EMBL/GenBank/DDBJ whole genome shotgun (WGS) entry which is preliminary data.</text>
</comment>
<dbReference type="Pfam" id="PF09414">
    <property type="entry name" value="RNA_ligase"/>
    <property type="match status" value="1"/>
</dbReference>
<evidence type="ECO:0000313" key="2">
    <source>
        <dbReference type="EMBL" id="KKM13946.1"/>
    </source>
</evidence>
<protein>
    <recommendedName>
        <fullName evidence="1">RNA ligase domain-containing protein</fullName>
    </recommendedName>
</protein>
<dbReference type="Gene3D" id="3.30.1490.70">
    <property type="match status" value="1"/>
</dbReference>
<feature type="domain" description="RNA ligase" evidence="1">
    <location>
        <begin position="35"/>
        <end position="199"/>
    </location>
</feature>
<dbReference type="EMBL" id="LAZR01015260">
    <property type="protein sequence ID" value="KKM13946.1"/>
    <property type="molecule type" value="Genomic_DNA"/>
</dbReference>
<gene>
    <name evidence="2" type="ORF">LCGC14_1711050</name>
</gene>
<evidence type="ECO:0000259" key="1">
    <source>
        <dbReference type="Pfam" id="PF09414"/>
    </source>
</evidence>
<proteinExistence type="predicted"/>
<accession>A0A0F9HER8</accession>